<dbReference type="Proteomes" id="UP001157034">
    <property type="component" value="Unassembled WGS sequence"/>
</dbReference>
<protein>
    <recommendedName>
        <fullName evidence="4">NADP transhydrogenase beta-like domain-containing protein</fullName>
    </recommendedName>
</protein>
<keyword evidence="1" id="KW-1133">Transmembrane helix</keyword>
<feature type="transmembrane region" description="Helical" evidence="1">
    <location>
        <begin position="29"/>
        <end position="50"/>
    </location>
</feature>
<dbReference type="RefSeq" id="WP_284253888.1">
    <property type="nucleotide sequence ID" value="NZ_BAAAQO010000002.1"/>
</dbReference>
<evidence type="ECO:0000313" key="3">
    <source>
        <dbReference type="Proteomes" id="UP001157034"/>
    </source>
</evidence>
<keyword evidence="1" id="KW-0812">Transmembrane</keyword>
<sequence length="61" mass="5797">MDVVGLVLALAAAAIGIIGVTRPGSPHGLAAAGMAVGITSAATTVLVFALDSSVANALVPR</sequence>
<evidence type="ECO:0000256" key="1">
    <source>
        <dbReference type="SAM" id="Phobius"/>
    </source>
</evidence>
<keyword evidence="1" id="KW-0472">Membrane</keyword>
<name>A0ABQ6K334_9MICO</name>
<organism evidence="2 3">
    <name type="scientific">Pseudolysinimonas kribbensis</name>
    <dbReference type="NCBI Taxonomy" id="433641"/>
    <lineage>
        <taxon>Bacteria</taxon>
        <taxon>Bacillati</taxon>
        <taxon>Actinomycetota</taxon>
        <taxon>Actinomycetes</taxon>
        <taxon>Micrococcales</taxon>
        <taxon>Microbacteriaceae</taxon>
        <taxon>Pseudolysinimonas</taxon>
    </lineage>
</organism>
<reference evidence="3" key="1">
    <citation type="journal article" date="2019" name="Int. J. Syst. Evol. Microbiol.">
        <title>The Global Catalogue of Microorganisms (GCM) 10K type strain sequencing project: providing services to taxonomists for standard genome sequencing and annotation.</title>
        <authorList>
            <consortium name="The Broad Institute Genomics Platform"/>
            <consortium name="The Broad Institute Genome Sequencing Center for Infectious Disease"/>
            <person name="Wu L."/>
            <person name="Ma J."/>
        </authorList>
    </citation>
    <scope>NUCLEOTIDE SEQUENCE [LARGE SCALE GENOMIC DNA]</scope>
    <source>
        <strain evidence="3">NBRC 108894</strain>
    </source>
</reference>
<evidence type="ECO:0000313" key="2">
    <source>
        <dbReference type="EMBL" id="GMA95037.1"/>
    </source>
</evidence>
<dbReference type="EMBL" id="BSVB01000001">
    <property type="protein sequence ID" value="GMA95037.1"/>
    <property type="molecule type" value="Genomic_DNA"/>
</dbReference>
<gene>
    <name evidence="2" type="ORF">GCM10025881_18610</name>
</gene>
<proteinExistence type="predicted"/>
<keyword evidence="3" id="KW-1185">Reference proteome</keyword>
<comment type="caution">
    <text evidence="2">The sequence shown here is derived from an EMBL/GenBank/DDBJ whole genome shotgun (WGS) entry which is preliminary data.</text>
</comment>
<evidence type="ECO:0008006" key="4">
    <source>
        <dbReference type="Google" id="ProtNLM"/>
    </source>
</evidence>
<accession>A0ABQ6K334</accession>